<dbReference type="RefSeq" id="WP_418159410.1">
    <property type="nucleotide sequence ID" value="NZ_JBBLZC010000008.1"/>
</dbReference>
<dbReference type="Proteomes" id="UP001375743">
    <property type="component" value="Unassembled WGS sequence"/>
</dbReference>
<feature type="chain" id="PRO_5045452606" evidence="1">
    <location>
        <begin position="20"/>
        <end position="109"/>
    </location>
</feature>
<gene>
    <name evidence="2" type="ORF">U1T56_10400</name>
</gene>
<accession>A0ABU8XQW5</accession>
<keyword evidence="1" id="KW-0732">Signal</keyword>
<organism evidence="2 3">
    <name type="scientific">Benzoatithermus flavus</name>
    <dbReference type="NCBI Taxonomy" id="3108223"/>
    <lineage>
        <taxon>Bacteria</taxon>
        <taxon>Pseudomonadati</taxon>
        <taxon>Pseudomonadota</taxon>
        <taxon>Alphaproteobacteria</taxon>
        <taxon>Geminicoccales</taxon>
        <taxon>Geminicoccaceae</taxon>
        <taxon>Benzoatithermus</taxon>
    </lineage>
</organism>
<feature type="signal peptide" evidence="1">
    <location>
        <begin position="1"/>
        <end position="19"/>
    </location>
</feature>
<name>A0ABU8XQW5_9PROT</name>
<proteinExistence type="predicted"/>
<dbReference type="EMBL" id="JBBLZC010000008">
    <property type="protein sequence ID" value="MEK0083563.1"/>
    <property type="molecule type" value="Genomic_DNA"/>
</dbReference>
<evidence type="ECO:0000313" key="2">
    <source>
        <dbReference type="EMBL" id="MEK0083563.1"/>
    </source>
</evidence>
<reference evidence="2 3" key="1">
    <citation type="submission" date="2024-01" db="EMBL/GenBank/DDBJ databases">
        <title>Multi-omics insights into the function and evolution of sodium benzoate biodegradation pathways in Benzoatithermus flavus gen. nov., sp. nov. from hot spring.</title>
        <authorList>
            <person name="Hu C.-J."/>
            <person name="Li W.-J."/>
        </authorList>
    </citation>
    <scope>NUCLEOTIDE SEQUENCE [LARGE SCALE GENOMIC DNA]</scope>
    <source>
        <strain evidence="2 3">SYSU G07066</strain>
    </source>
</reference>
<sequence>MRRYLLLLALAALPAPAFAGGAAPAAGAAAIHRGGSGNGPSAVPVYRGSAAAPARRLAEAVPMPEAIVGGRNVWLVQHGEGKLTVCRVVRTTTIGRERIRCASGRLPAD</sequence>
<comment type="caution">
    <text evidence="2">The sequence shown here is derived from an EMBL/GenBank/DDBJ whole genome shotgun (WGS) entry which is preliminary data.</text>
</comment>
<protein>
    <submittedName>
        <fullName evidence="2">Uncharacterized protein</fullName>
    </submittedName>
</protein>
<keyword evidence="3" id="KW-1185">Reference proteome</keyword>
<evidence type="ECO:0000313" key="3">
    <source>
        <dbReference type="Proteomes" id="UP001375743"/>
    </source>
</evidence>
<evidence type="ECO:0000256" key="1">
    <source>
        <dbReference type="SAM" id="SignalP"/>
    </source>
</evidence>